<dbReference type="eggNOG" id="ENOG502QTXT">
    <property type="taxonomic scope" value="Eukaryota"/>
</dbReference>
<evidence type="ECO:0000256" key="7">
    <source>
        <dbReference type="ARBA" id="ARBA00023034"/>
    </source>
</evidence>
<evidence type="ECO:0000256" key="1">
    <source>
        <dbReference type="ARBA" id="ARBA00004323"/>
    </source>
</evidence>
<comment type="subcellular location">
    <subcellularLocation>
        <location evidence="1">Golgi apparatus membrane</location>
        <topology evidence="1">Single-pass type II membrane protein</topology>
    </subcellularLocation>
</comment>
<dbReference type="InterPro" id="IPR009729">
    <property type="entry name" value="Gal-3-0_sulfotransfrase"/>
</dbReference>
<dbReference type="Gene3D" id="3.40.50.300">
    <property type="entry name" value="P-loop containing nucleotide triphosphate hydrolases"/>
    <property type="match status" value="2"/>
</dbReference>
<dbReference type="RefSeq" id="XP_004996758.1">
    <property type="nucleotide sequence ID" value="XM_004996701.1"/>
</dbReference>
<evidence type="ECO:0008006" key="13">
    <source>
        <dbReference type="Google" id="ProtNLM"/>
    </source>
</evidence>
<dbReference type="GeneID" id="16077351"/>
<evidence type="ECO:0000313" key="11">
    <source>
        <dbReference type="EMBL" id="EGD81554.1"/>
    </source>
</evidence>
<protein>
    <recommendedName>
        <fullName evidence="13">Sulfotransferase domain-containing protein</fullName>
    </recommendedName>
</protein>
<dbReference type="SUPFAM" id="SSF52540">
    <property type="entry name" value="P-loop containing nucleoside triphosphate hydrolases"/>
    <property type="match status" value="1"/>
</dbReference>
<accession>F2U1Q2</accession>
<keyword evidence="8" id="KW-0472">Membrane</keyword>
<dbReference type="Proteomes" id="UP000007799">
    <property type="component" value="Unassembled WGS sequence"/>
</dbReference>
<keyword evidence="7" id="KW-0333">Golgi apparatus</keyword>
<evidence type="ECO:0000256" key="5">
    <source>
        <dbReference type="ARBA" id="ARBA00022968"/>
    </source>
</evidence>
<dbReference type="GO" id="GO:0000139">
    <property type="term" value="C:Golgi membrane"/>
    <property type="evidence" value="ECO:0007669"/>
    <property type="project" value="UniProtKB-SubCell"/>
</dbReference>
<keyword evidence="4" id="KW-0812">Transmembrane</keyword>
<dbReference type="PROSITE" id="PS51257">
    <property type="entry name" value="PROKAR_LIPOPROTEIN"/>
    <property type="match status" value="1"/>
</dbReference>
<keyword evidence="3" id="KW-0808">Transferase</keyword>
<evidence type="ECO:0000313" key="12">
    <source>
        <dbReference type="Proteomes" id="UP000007799"/>
    </source>
</evidence>
<dbReference type="PANTHER" id="PTHR14647">
    <property type="entry name" value="GALACTOSE-3-O-SULFOTRANSFERASE"/>
    <property type="match status" value="1"/>
</dbReference>
<dbReference type="PANTHER" id="PTHR14647:SF87">
    <property type="entry name" value="PUTATIVE-RELATED"/>
    <property type="match status" value="1"/>
</dbReference>
<sequence>MRVRTTLVALVTMACLVVAGFLLTVSRYQRAPTDAWLLTTTSDVGSHANLHSGLRHGKEEGREAGAGGSAATTTTVMHATTSTPVPLPQDAGDQPNSPAPHNGNVKRICGPGNTPLTHIKYIKTHKTGSSTLTNILHRFGVKHDLKMALPKDNVFYAWPQGDERSIPASVESIKGSAPPYDMLCSAHVRYVKPALESVVPGGTYVTVLRRPTSHFMSSWSHWHVWEHIMHRGGPELTPDQFLQGFEQYQGYLGFGDRILLLNSYAYDLGISHPTPGNIQQLITEMEENFGVVLITEHMLESLVLLKRTLCWSLEDVLHLGLKVSKQKAAGATDAIAEHRRELIHELDWADTLLYDHFNRSLWRRIEQEDGFMQEVEELKRQVQVWSERCAPLQHYDEDAHRVFLEERPKISDEQRLCHYMWLDSKGFVKHLKKREGYPIEKLECWATHANTKIMYLVTDHPADDAAMNVIAQVVGGSRGRVATADYSQGPDTSHLPDGSLLPPPNHIFRSPASTAFMITGFTHTRPFMDRMHQGLMFIATFRDPVSEFLDTWTRLDMPGRMRNIDPQIPSPLDSFLDDPDHWLQLLRNEDGFDYGHHLFNRNAYRMGVSRSPNKHEIDEAKKHVLWFALIMIAEKPDESMVMLRRTVCWTIKDVINFDMDQWKASTAFNVKDHTTRDELMITKRIYQLNWIDKTLYDLASNVFRDKVARQVSFKEELQLYHEQRTAHLAACEAHKDESMAAKLVETILHPSRCHVMSRTRDETFADVSSSASEPFSPPPHP</sequence>
<evidence type="ECO:0000256" key="10">
    <source>
        <dbReference type="SAM" id="MobiDB-lite"/>
    </source>
</evidence>
<dbReference type="GO" id="GO:0009247">
    <property type="term" value="P:glycolipid biosynthetic process"/>
    <property type="evidence" value="ECO:0007669"/>
    <property type="project" value="InterPro"/>
</dbReference>
<dbReference type="KEGG" id="sre:PTSG_02270"/>
<proteinExistence type="inferred from homology"/>
<keyword evidence="5" id="KW-0735">Signal-anchor</keyword>
<dbReference type="InterPro" id="IPR027417">
    <property type="entry name" value="P-loop_NTPase"/>
</dbReference>
<evidence type="ECO:0000256" key="3">
    <source>
        <dbReference type="ARBA" id="ARBA00022679"/>
    </source>
</evidence>
<reference evidence="11" key="1">
    <citation type="submission" date="2009-08" db="EMBL/GenBank/DDBJ databases">
        <title>Annotation of Salpingoeca rosetta.</title>
        <authorList>
            <consortium name="The Broad Institute Genome Sequencing Platform"/>
            <person name="Russ C."/>
            <person name="Cuomo C."/>
            <person name="Burger G."/>
            <person name="Gray M.W."/>
            <person name="Holland P.W.H."/>
            <person name="King N."/>
            <person name="Lang F.B.F."/>
            <person name="Roger A.J."/>
            <person name="Ruiz-Trillo I."/>
            <person name="Young S.K."/>
            <person name="Zeng Q."/>
            <person name="Gargeya S."/>
            <person name="Alvarado L."/>
            <person name="Berlin A."/>
            <person name="Chapman S.B."/>
            <person name="Chen Z."/>
            <person name="Freedman E."/>
            <person name="Gellesch M."/>
            <person name="Goldberg J."/>
            <person name="Griggs A."/>
            <person name="Gujja S."/>
            <person name="Heilman E."/>
            <person name="Heiman D."/>
            <person name="Howarth C."/>
            <person name="Mehta T."/>
            <person name="Neiman D."/>
            <person name="Pearson M."/>
            <person name="Roberts A."/>
            <person name="Saif S."/>
            <person name="Shea T."/>
            <person name="Shenoy N."/>
            <person name="Sisk P."/>
            <person name="Stolte C."/>
            <person name="Sykes S."/>
            <person name="White J."/>
            <person name="Yandava C."/>
            <person name="Haas B."/>
            <person name="Nusbaum C."/>
            <person name="Birren B."/>
        </authorList>
    </citation>
    <scope>NUCLEOTIDE SEQUENCE</scope>
    <source>
        <strain evidence="11">ATCC 50818</strain>
    </source>
</reference>
<feature type="region of interest" description="Disordered" evidence="10">
    <location>
        <begin position="52"/>
        <end position="71"/>
    </location>
</feature>
<keyword evidence="9" id="KW-0325">Glycoprotein</keyword>
<keyword evidence="12" id="KW-1185">Reference proteome</keyword>
<name>F2U1Q2_SALR5</name>
<dbReference type="OrthoDB" id="514299at2759"/>
<evidence type="ECO:0000256" key="2">
    <source>
        <dbReference type="ARBA" id="ARBA00008124"/>
    </source>
</evidence>
<evidence type="ECO:0000256" key="4">
    <source>
        <dbReference type="ARBA" id="ARBA00022692"/>
    </source>
</evidence>
<gene>
    <name evidence="11" type="ORF">PTSG_02270</name>
</gene>
<dbReference type="AlphaFoldDB" id="F2U1Q2"/>
<keyword evidence="6" id="KW-1133">Transmembrane helix</keyword>
<dbReference type="OMA" id="KLECWAT"/>
<evidence type="ECO:0000256" key="9">
    <source>
        <dbReference type="ARBA" id="ARBA00023180"/>
    </source>
</evidence>
<feature type="region of interest" description="Disordered" evidence="10">
    <location>
        <begin position="81"/>
        <end position="100"/>
    </location>
</feature>
<dbReference type="InParanoid" id="F2U1Q2"/>
<dbReference type="EMBL" id="GL832959">
    <property type="protein sequence ID" value="EGD81554.1"/>
    <property type="molecule type" value="Genomic_DNA"/>
</dbReference>
<dbReference type="GO" id="GO:0001733">
    <property type="term" value="F:galactosylceramide sulfotransferase activity"/>
    <property type="evidence" value="ECO:0007669"/>
    <property type="project" value="InterPro"/>
</dbReference>
<evidence type="ECO:0000256" key="8">
    <source>
        <dbReference type="ARBA" id="ARBA00023136"/>
    </source>
</evidence>
<organism evidence="11 12">
    <name type="scientific">Salpingoeca rosetta (strain ATCC 50818 / BSB-021)</name>
    <dbReference type="NCBI Taxonomy" id="946362"/>
    <lineage>
        <taxon>Eukaryota</taxon>
        <taxon>Choanoflagellata</taxon>
        <taxon>Craspedida</taxon>
        <taxon>Salpingoecidae</taxon>
        <taxon>Salpingoeca</taxon>
    </lineage>
</organism>
<comment type="similarity">
    <text evidence="2">Belongs to the galactose-3-O-sulfotransferase family.</text>
</comment>
<dbReference type="Pfam" id="PF06990">
    <property type="entry name" value="Gal-3-0_sulfotr"/>
    <property type="match status" value="2"/>
</dbReference>
<evidence type="ECO:0000256" key="6">
    <source>
        <dbReference type="ARBA" id="ARBA00022989"/>
    </source>
</evidence>